<proteinExistence type="predicted"/>
<sequence length="426" mass="45520">MTAPTPVRHDGAPLAVLVCEALPRSGENGPGSYNMTVLRAVAALGYRLHLIVTGLNVAGGVIEPELPCTISYLHARQVGRWLFPLSISAGARWIKNRLGLKVRKGASDKVAWIGRFLSEGEVARVGASLPPVPVDLLLIDTIFRADAVRAIPQAHRRVLIAHDIFHQRCASFRANGFLPRPAVEAGLEAQKTALFDAIIAINPHDAAELAMMAPDARVSTILPVVANAGQTRVRTGEHEREPHRIFYLGSRAYHNVDGLRWFLEHVWPAVRANVPDAHLDVAGGVCGEFSAGNQPGVTLHGRVDDLAALTRHCSFAINPVLMGSGIKIKMVDYFCLGLGCITTANGAAGFPEQPAPPFDVAEGKADFAAAVVGAMQRTDHAAQLRERTVAYTPHFSHEAAVARLRELLTPASSVPSSASVIAAAQP</sequence>
<accession>A0ABQ2PRW5</accession>
<name>A0ABQ2PRW5_9NEIS</name>
<evidence type="ECO:0000313" key="2">
    <source>
        <dbReference type="Proteomes" id="UP000621859"/>
    </source>
</evidence>
<dbReference type="SUPFAM" id="SSF53756">
    <property type="entry name" value="UDP-Glycosyltransferase/glycogen phosphorylase"/>
    <property type="match status" value="1"/>
</dbReference>
<organism evidence="1 2">
    <name type="scientific">Silvimonas amylolytica</name>
    <dbReference type="NCBI Taxonomy" id="449663"/>
    <lineage>
        <taxon>Bacteria</taxon>
        <taxon>Pseudomonadati</taxon>
        <taxon>Pseudomonadota</taxon>
        <taxon>Betaproteobacteria</taxon>
        <taxon>Neisseriales</taxon>
        <taxon>Chitinibacteraceae</taxon>
        <taxon>Silvimonas</taxon>
    </lineage>
</organism>
<protein>
    <submittedName>
        <fullName evidence="1">Uncharacterized protein</fullName>
    </submittedName>
</protein>
<comment type="caution">
    <text evidence="1">The sequence shown here is derived from an EMBL/GenBank/DDBJ whole genome shotgun (WGS) entry which is preliminary data.</text>
</comment>
<reference evidence="2" key="1">
    <citation type="journal article" date="2019" name="Int. J. Syst. Evol. Microbiol.">
        <title>The Global Catalogue of Microorganisms (GCM) 10K type strain sequencing project: providing services to taxonomists for standard genome sequencing and annotation.</title>
        <authorList>
            <consortium name="The Broad Institute Genomics Platform"/>
            <consortium name="The Broad Institute Genome Sequencing Center for Infectious Disease"/>
            <person name="Wu L."/>
            <person name="Ma J."/>
        </authorList>
    </citation>
    <scope>NUCLEOTIDE SEQUENCE [LARGE SCALE GENOMIC DNA]</scope>
    <source>
        <strain evidence="2">CGMCC 1.8860</strain>
    </source>
</reference>
<dbReference type="RefSeq" id="WP_188697649.1">
    <property type="nucleotide sequence ID" value="NZ_BMLY01000008.1"/>
</dbReference>
<keyword evidence="2" id="KW-1185">Reference proteome</keyword>
<dbReference type="Proteomes" id="UP000621859">
    <property type="component" value="Unassembled WGS sequence"/>
</dbReference>
<dbReference type="Gene3D" id="3.40.50.2000">
    <property type="entry name" value="Glycogen Phosphorylase B"/>
    <property type="match status" value="1"/>
</dbReference>
<dbReference type="EMBL" id="BMLY01000008">
    <property type="protein sequence ID" value="GGP27891.1"/>
    <property type="molecule type" value="Genomic_DNA"/>
</dbReference>
<dbReference type="Pfam" id="PF13692">
    <property type="entry name" value="Glyco_trans_1_4"/>
    <property type="match status" value="1"/>
</dbReference>
<gene>
    <name evidence="1" type="ORF">GCM10010971_37100</name>
</gene>
<evidence type="ECO:0000313" key="1">
    <source>
        <dbReference type="EMBL" id="GGP27891.1"/>
    </source>
</evidence>